<evidence type="ECO:0000313" key="3">
    <source>
        <dbReference type="EnsemblMetazoa" id="ASIC010286-PA"/>
    </source>
</evidence>
<evidence type="ECO:0000313" key="2">
    <source>
        <dbReference type="EMBL" id="KFB42572.1"/>
    </source>
</evidence>
<evidence type="ECO:0000256" key="1">
    <source>
        <dbReference type="SAM" id="MobiDB-lite"/>
    </source>
</evidence>
<reference evidence="2 4" key="1">
    <citation type="journal article" date="2014" name="BMC Genomics">
        <title>Genome sequence of Anopheles sinensis provides insight into genetics basis of mosquito competence for malaria parasites.</title>
        <authorList>
            <person name="Zhou D."/>
            <person name="Zhang D."/>
            <person name="Ding G."/>
            <person name="Shi L."/>
            <person name="Hou Q."/>
            <person name="Ye Y."/>
            <person name="Xu Y."/>
            <person name="Zhou H."/>
            <person name="Xiong C."/>
            <person name="Li S."/>
            <person name="Yu J."/>
            <person name="Hong S."/>
            <person name="Yu X."/>
            <person name="Zou P."/>
            <person name="Chen C."/>
            <person name="Chang X."/>
            <person name="Wang W."/>
            <person name="Lv Y."/>
            <person name="Sun Y."/>
            <person name="Ma L."/>
            <person name="Shen B."/>
            <person name="Zhu C."/>
        </authorList>
    </citation>
    <scope>NUCLEOTIDE SEQUENCE [LARGE SCALE GENOMIC DNA]</scope>
</reference>
<reference evidence="3" key="2">
    <citation type="submission" date="2020-05" db="UniProtKB">
        <authorList>
            <consortium name="EnsemblMetazoa"/>
        </authorList>
    </citation>
    <scope>IDENTIFICATION</scope>
</reference>
<dbReference type="AlphaFoldDB" id="A0A084VX78"/>
<feature type="compositionally biased region" description="Acidic residues" evidence="1">
    <location>
        <begin position="1"/>
        <end position="12"/>
    </location>
</feature>
<dbReference type="VEuPathDB" id="VectorBase:ASIC010286"/>
<keyword evidence="4" id="KW-1185">Reference proteome</keyword>
<name>A0A084VX78_ANOSI</name>
<dbReference type="EMBL" id="KE525195">
    <property type="protein sequence ID" value="KFB42572.1"/>
    <property type="molecule type" value="Genomic_DNA"/>
</dbReference>
<dbReference type="Proteomes" id="UP000030765">
    <property type="component" value="Unassembled WGS sequence"/>
</dbReference>
<dbReference type="EnsemblMetazoa" id="ASIC010286-RA">
    <property type="protein sequence ID" value="ASIC010286-PA"/>
    <property type="gene ID" value="ASIC010286"/>
</dbReference>
<organism evidence="2">
    <name type="scientific">Anopheles sinensis</name>
    <name type="common">Mosquito</name>
    <dbReference type="NCBI Taxonomy" id="74873"/>
    <lineage>
        <taxon>Eukaryota</taxon>
        <taxon>Metazoa</taxon>
        <taxon>Ecdysozoa</taxon>
        <taxon>Arthropoda</taxon>
        <taxon>Hexapoda</taxon>
        <taxon>Insecta</taxon>
        <taxon>Pterygota</taxon>
        <taxon>Neoptera</taxon>
        <taxon>Endopterygota</taxon>
        <taxon>Diptera</taxon>
        <taxon>Nematocera</taxon>
        <taxon>Culicoidea</taxon>
        <taxon>Culicidae</taxon>
        <taxon>Anophelinae</taxon>
        <taxon>Anopheles</taxon>
    </lineage>
</organism>
<feature type="region of interest" description="Disordered" evidence="1">
    <location>
        <begin position="1"/>
        <end position="40"/>
    </location>
</feature>
<sequence length="122" mass="13542">MEEFDATPDGDDVASGNSRRCSVQSGPSESSPPPAERSATRLKCNQNNAPATGTHRHLRVKDLANTQAGWERWQVLSRCAGLEAGIGSFVTQKLLLKQQHHRLVRPYPKAPKRNGQEWVTLR</sequence>
<protein>
    <submittedName>
        <fullName evidence="2 3">Leader peptidase (Prepilin peptidase) / N-methyltransferase</fullName>
    </submittedName>
</protein>
<proteinExistence type="predicted"/>
<gene>
    <name evidence="2" type="ORF">ZHAS_00010286</name>
</gene>
<dbReference type="GO" id="GO:0032259">
    <property type="term" value="P:methylation"/>
    <property type="evidence" value="ECO:0007669"/>
    <property type="project" value="UniProtKB-KW"/>
</dbReference>
<dbReference type="EMBL" id="ATLV01017855">
    <property type="status" value="NOT_ANNOTATED_CDS"/>
    <property type="molecule type" value="Genomic_DNA"/>
</dbReference>
<evidence type="ECO:0000313" key="4">
    <source>
        <dbReference type="Proteomes" id="UP000030765"/>
    </source>
</evidence>
<accession>A0A084VX78</accession>
<feature type="compositionally biased region" description="Polar residues" evidence="1">
    <location>
        <begin position="15"/>
        <end position="26"/>
    </location>
</feature>
<dbReference type="GO" id="GO:0008168">
    <property type="term" value="F:methyltransferase activity"/>
    <property type="evidence" value="ECO:0007669"/>
    <property type="project" value="UniProtKB-KW"/>
</dbReference>
<keyword evidence="2" id="KW-0489">Methyltransferase</keyword>
<keyword evidence="2" id="KW-0808">Transferase</keyword>